<keyword evidence="1" id="KW-0175">Coiled coil</keyword>
<organism evidence="3 4">
    <name type="scientific">Leptomonas seymouri</name>
    <dbReference type="NCBI Taxonomy" id="5684"/>
    <lineage>
        <taxon>Eukaryota</taxon>
        <taxon>Discoba</taxon>
        <taxon>Euglenozoa</taxon>
        <taxon>Kinetoplastea</taxon>
        <taxon>Metakinetoplastina</taxon>
        <taxon>Trypanosomatida</taxon>
        <taxon>Trypanosomatidae</taxon>
        <taxon>Leishmaniinae</taxon>
        <taxon>Leptomonas</taxon>
    </lineage>
</organism>
<feature type="region of interest" description="Disordered" evidence="2">
    <location>
        <begin position="284"/>
        <end position="306"/>
    </location>
</feature>
<accession>A0A0N1PDG9</accession>
<reference evidence="3 4" key="1">
    <citation type="journal article" date="2015" name="PLoS Pathog.">
        <title>Leptomonas seymouri: Adaptations to the Dixenous Life Cycle Analyzed by Genome Sequencing, Transcriptome Profiling and Co-infection with Leishmania donovani.</title>
        <authorList>
            <person name="Kraeva N."/>
            <person name="Butenko A."/>
            <person name="Hlavacova J."/>
            <person name="Kostygov A."/>
            <person name="Myskova J."/>
            <person name="Grybchuk D."/>
            <person name="Lestinova T."/>
            <person name="Votypka J."/>
            <person name="Volf P."/>
            <person name="Opperdoes F."/>
            <person name="Flegontov P."/>
            <person name="Lukes J."/>
            <person name="Yurchenko V."/>
        </authorList>
    </citation>
    <scope>NUCLEOTIDE SEQUENCE [LARGE SCALE GENOMIC DNA]</scope>
    <source>
        <strain evidence="3 4">ATCC 30220</strain>
    </source>
</reference>
<sequence>MRRLSQLCLLRPTAVASPPRGALALTCTSSTALQLRCAGMQRRVVRPTEEGLVDLMDDDDHFSHSSGAPGGPPKEYPALSSLVASASLYQHAVNQDSSATNGGAIQQQSRGALDATRKDAIRSSEGAVDVTAEAAERGQAPVRNTKLALTGAVEGVKEGGAGPDEADPLLEEGELHSTDYIEQQQSIYYEMPVQSLMDAVCAYLRSSENVALVSSQEEHILFPVLFDRLQEFHVSQLLDILDCHWSRSTMLRYGTTFKDAVRDRIAQLATAAATILESKRQKGTSISSFAERDGPSRSGELHEDDGALPEEDDDAIFVQDEQRQAAASSPSSDVILTCADKEINSTVVYRALVVTGMSGGRRKRDLAFFQLLGNYLTYFINDYRDPHELVRVLTALARAKIVPSPAFLSLLARRLPVLHKRMPLEPVPAYRAMSNFARMGHTSMNTFRFLADCMLSHMEKNIREEKKQLRNLRAEAAARETQGTGDMTESTVPARSAETIAAAPPASGITLEFLLQADNLPPEVAAKERLRRISGLKPSSFTRLLLILARLNAPHQQYLRPLIAPVILPMIPYLPPPSFTRLLMATQRFHSNDTSLVEAYMRHMCDVLAPAGRLTRSDVLELLQLLSHEDTPVPADLERFLQVCQNSLKSATSAVSAQEKREEVQGGETVRKSAAVGTVTFILRPQHMCRVIHCIGAFQRKVEIPLETLSPLVELAEDFARRLAFLMELSVVTLQQVDEFVELCERHQIPDSSGAIQQLSTKRYDVVHRPREAKGGATEDLGMETEAEADFYSQLDVDVRETFQKILIANDFNTYGGYRPLPGPLQVDFREELTKVTAFELLQSTDLFNKACPGALRAAPRMFLSRSLLEKVGKEGEVVVVEETNRLVVRQPRAELLTREDLQRFLELVERTPLEAVRNAPAMWIFIKEKAERLGVAAVVDTATQRLCELRSQSRRKASC</sequence>
<gene>
    <name evidence="3" type="ORF">ABL78_0524</name>
</gene>
<evidence type="ECO:0000313" key="3">
    <source>
        <dbReference type="EMBL" id="KPI90298.1"/>
    </source>
</evidence>
<protein>
    <submittedName>
        <fullName evidence="3">Putative mitochondrial RNA binding complex 1 subunit</fullName>
    </submittedName>
</protein>
<dbReference type="CDD" id="cd23741">
    <property type="entry name" value="RESC11A"/>
    <property type="match status" value="1"/>
</dbReference>
<proteinExistence type="predicted"/>
<feature type="compositionally biased region" description="Basic and acidic residues" evidence="2">
    <location>
        <begin position="290"/>
        <end position="305"/>
    </location>
</feature>
<feature type="region of interest" description="Disordered" evidence="2">
    <location>
        <begin position="96"/>
        <end position="124"/>
    </location>
</feature>
<comment type="caution">
    <text evidence="3">The sequence shown here is derived from an EMBL/GenBank/DDBJ whole genome shotgun (WGS) entry which is preliminary data.</text>
</comment>
<feature type="region of interest" description="Disordered" evidence="2">
    <location>
        <begin position="56"/>
        <end position="75"/>
    </location>
</feature>
<keyword evidence="4" id="KW-1185">Reference proteome</keyword>
<dbReference type="OrthoDB" id="244204at2759"/>
<dbReference type="EMBL" id="LJSK01000007">
    <property type="protein sequence ID" value="KPI90298.1"/>
    <property type="molecule type" value="Genomic_DNA"/>
</dbReference>
<evidence type="ECO:0000256" key="1">
    <source>
        <dbReference type="SAM" id="Coils"/>
    </source>
</evidence>
<evidence type="ECO:0000313" key="4">
    <source>
        <dbReference type="Proteomes" id="UP000038009"/>
    </source>
</evidence>
<name>A0A0N1PDG9_LEPSE</name>
<feature type="coiled-coil region" evidence="1">
    <location>
        <begin position="455"/>
        <end position="482"/>
    </location>
</feature>
<dbReference type="InterPro" id="IPR058760">
    <property type="entry name" value="RESC11-like"/>
</dbReference>
<dbReference type="AlphaFoldDB" id="A0A0N1PDG9"/>
<dbReference type="OMA" id="FINDYRD"/>
<feature type="compositionally biased region" description="Polar residues" evidence="2">
    <location>
        <begin position="96"/>
        <end position="110"/>
    </location>
</feature>
<dbReference type="Proteomes" id="UP000038009">
    <property type="component" value="Unassembled WGS sequence"/>
</dbReference>
<dbReference type="VEuPathDB" id="TriTrypDB:Lsey_0007_0110"/>
<dbReference type="Pfam" id="PF26230">
    <property type="entry name" value="RESC11"/>
    <property type="match status" value="1"/>
</dbReference>
<evidence type="ECO:0000256" key="2">
    <source>
        <dbReference type="SAM" id="MobiDB-lite"/>
    </source>
</evidence>